<dbReference type="VEuPathDB" id="VectorBase:GBRI024271"/>
<name>A0A1A9WLU3_9MUSC</name>
<evidence type="ECO:0000313" key="3">
    <source>
        <dbReference type="Proteomes" id="UP000091820"/>
    </source>
</evidence>
<accession>A0A1A9WLU3</accession>
<proteinExistence type="predicted"/>
<dbReference type="Proteomes" id="UP000091820">
    <property type="component" value="Unassembled WGS sequence"/>
</dbReference>
<feature type="transmembrane region" description="Helical" evidence="1">
    <location>
        <begin position="24"/>
        <end position="43"/>
    </location>
</feature>
<keyword evidence="1" id="KW-0472">Membrane</keyword>
<protein>
    <submittedName>
        <fullName evidence="2">Uncharacterized protein</fullName>
    </submittedName>
</protein>
<reference evidence="3" key="1">
    <citation type="submission" date="2014-03" db="EMBL/GenBank/DDBJ databases">
        <authorList>
            <person name="Aksoy S."/>
            <person name="Warren W."/>
            <person name="Wilson R.K."/>
        </authorList>
    </citation>
    <scope>NUCLEOTIDE SEQUENCE [LARGE SCALE GENOMIC DNA]</scope>
    <source>
        <strain evidence="3">IAEA</strain>
    </source>
</reference>
<keyword evidence="1" id="KW-0812">Transmembrane</keyword>
<organism evidence="2 3">
    <name type="scientific">Glossina brevipalpis</name>
    <dbReference type="NCBI Taxonomy" id="37001"/>
    <lineage>
        <taxon>Eukaryota</taxon>
        <taxon>Metazoa</taxon>
        <taxon>Ecdysozoa</taxon>
        <taxon>Arthropoda</taxon>
        <taxon>Hexapoda</taxon>
        <taxon>Insecta</taxon>
        <taxon>Pterygota</taxon>
        <taxon>Neoptera</taxon>
        <taxon>Endopterygota</taxon>
        <taxon>Diptera</taxon>
        <taxon>Brachycera</taxon>
        <taxon>Muscomorpha</taxon>
        <taxon>Hippoboscoidea</taxon>
        <taxon>Glossinidae</taxon>
        <taxon>Glossina</taxon>
    </lineage>
</organism>
<evidence type="ECO:0000256" key="1">
    <source>
        <dbReference type="SAM" id="Phobius"/>
    </source>
</evidence>
<feature type="transmembrane region" description="Helical" evidence="1">
    <location>
        <begin position="99"/>
        <end position="121"/>
    </location>
</feature>
<dbReference type="EnsemblMetazoa" id="GBRI024271-RA">
    <property type="protein sequence ID" value="GBRI024271-PA"/>
    <property type="gene ID" value="GBRI024271"/>
</dbReference>
<keyword evidence="1" id="KW-1133">Transmembrane helix</keyword>
<sequence length="124" mass="14748">MYIHIRNLYAYIDTHLSYLQTKSFFNIDVVWALVFVSFHRNYYFRYCWRRTNNYANSIIDLSIDCEHSNYIKSFSRIIGKVKINCSIRMFQSLRRVKQITTHSVATILVGHGLIFHIIVYATGL</sequence>
<reference evidence="2" key="2">
    <citation type="submission" date="2020-05" db="UniProtKB">
        <authorList>
            <consortium name="EnsemblMetazoa"/>
        </authorList>
    </citation>
    <scope>IDENTIFICATION</scope>
    <source>
        <strain evidence="2">IAEA</strain>
    </source>
</reference>
<evidence type="ECO:0000313" key="2">
    <source>
        <dbReference type="EnsemblMetazoa" id="GBRI024271-PA"/>
    </source>
</evidence>
<keyword evidence="3" id="KW-1185">Reference proteome</keyword>
<dbReference type="AlphaFoldDB" id="A0A1A9WLU3"/>